<proteinExistence type="predicted"/>
<organism evidence="3 4">
    <name type="scientific">Roseococcus pinisoli</name>
    <dbReference type="NCBI Taxonomy" id="2835040"/>
    <lineage>
        <taxon>Bacteria</taxon>
        <taxon>Pseudomonadati</taxon>
        <taxon>Pseudomonadota</taxon>
        <taxon>Alphaproteobacteria</taxon>
        <taxon>Acetobacterales</taxon>
        <taxon>Roseomonadaceae</taxon>
        <taxon>Roseococcus</taxon>
    </lineage>
</organism>
<dbReference type="InterPro" id="IPR036514">
    <property type="entry name" value="SGNH_hydro_sf"/>
</dbReference>
<gene>
    <name evidence="3" type="ORF">KHU32_03185</name>
</gene>
<keyword evidence="1" id="KW-0732">Signal</keyword>
<reference evidence="3 4" key="1">
    <citation type="submission" date="2021-05" db="EMBL/GenBank/DDBJ databases">
        <title>Roseococcus sp. XZZS9, whole genome shotgun sequencing project.</title>
        <authorList>
            <person name="Zhao G."/>
            <person name="Shen L."/>
        </authorList>
    </citation>
    <scope>NUCLEOTIDE SEQUENCE [LARGE SCALE GENOMIC DNA]</scope>
    <source>
        <strain evidence="3 4">XZZS9</strain>
    </source>
</reference>
<dbReference type="Proteomes" id="UP000766336">
    <property type="component" value="Unassembled WGS sequence"/>
</dbReference>
<evidence type="ECO:0000259" key="2">
    <source>
        <dbReference type="Pfam" id="PF13472"/>
    </source>
</evidence>
<comment type="caution">
    <text evidence="3">The sequence shown here is derived from an EMBL/GenBank/DDBJ whole genome shotgun (WGS) entry which is preliminary data.</text>
</comment>
<dbReference type="InterPro" id="IPR051532">
    <property type="entry name" value="Ester_Hydrolysis_Enzymes"/>
</dbReference>
<dbReference type="InterPro" id="IPR013830">
    <property type="entry name" value="SGNH_hydro"/>
</dbReference>
<dbReference type="RefSeq" id="WP_213668577.1">
    <property type="nucleotide sequence ID" value="NZ_JAHCDA010000001.1"/>
</dbReference>
<evidence type="ECO:0000313" key="3">
    <source>
        <dbReference type="EMBL" id="MBS7809925.1"/>
    </source>
</evidence>
<evidence type="ECO:0000256" key="1">
    <source>
        <dbReference type="SAM" id="SignalP"/>
    </source>
</evidence>
<dbReference type="Gene3D" id="3.40.50.1110">
    <property type="entry name" value="SGNH hydrolase"/>
    <property type="match status" value="1"/>
</dbReference>
<feature type="signal peptide" evidence="1">
    <location>
        <begin position="1"/>
        <end position="37"/>
    </location>
</feature>
<dbReference type="EMBL" id="JAHCDA010000001">
    <property type="protein sequence ID" value="MBS7809925.1"/>
    <property type="molecule type" value="Genomic_DNA"/>
</dbReference>
<keyword evidence="4" id="KW-1185">Reference proteome</keyword>
<evidence type="ECO:0000313" key="4">
    <source>
        <dbReference type="Proteomes" id="UP000766336"/>
    </source>
</evidence>
<dbReference type="PANTHER" id="PTHR30383:SF5">
    <property type="entry name" value="SGNH HYDROLASE-TYPE ESTERASE DOMAIN-CONTAINING PROTEIN"/>
    <property type="match status" value="1"/>
</dbReference>
<sequence length="261" mass="27540">MGSAPAGLDPAGLVSQGMRLWLTAAALAAGLALPAFAACPAPHRGLALPAEAQASRQPWPPWGVGADALTARLRQTNVSHSRLVFLGDSIIEGWQAQIYQQFYGHRAPLNLGLGGDATQGLLWRLENGHWPNGLRPELIVLMIGTNNLGYGSTPENTAAGIGAIVAKLQQLSPTSRILLLGILPRGTTTADPVRPLVEQTNRLIASCADGRRVVFANPGPLLLDGAGNLGNYVSFDTLHLTMVGYAILSTAIEPILRDTLR</sequence>
<feature type="domain" description="SGNH hydrolase-type esterase" evidence="2">
    <location>
        <begin position="85"/>
        <end position="247"/>
    </location>
</feature>
<dbReference type="Pfam" id="PF13472">
    <property type="entry name" value="Lipase_GDSL_2"/>
    <property type="match status" value="1"/>
</dbReference>
<protein>
    <submittedName>
        <fullName evidence="3">GDSL family lipase</fullName>
    </submittedName>
</protein>
<accession>A0ABS5Q8B3</accession>
<name>A0ABS5Q8B3_9PROT</name>
<dbReference type="PANTHER" id="PTHR30383">
    <property type="entry name" value="THIOESTERASE 1/PROTEASE 1/LYSOPHOSPHOLIPASE L1"/>
    <property type="match status" value="1"/>
</dbReference>
<dbReference type="SUPFAM" id="SSF52266">
    <property type="entry name" value="SGNH hydrolase"/>
    <property type="match status" value="1"/>
</dbReference>
<feature type="chain" id="PRO_5046937376" evidence="1">
    <location>
        <begin position="38"/>
        <end position="261"/>
    </location>
</feature>